<dbReference type="AlphaFoldDB" id="A0AAD1XF47"/>
<dbReference type="InterPro" id="IPR005135">
    <property type="entry name" value="Endo/exonuclease/phosphatase"/>
</dbReference>
<feature type="binding site" evidence="6">
    <location>
        <position position="200"/>
    </location>
    <ligand>
        <name>Mg(2+)</name>
        <dbReference type="ChEBI" id="CHEBI:18420"/>
        <label>1</label>
    </ligand>
</feature>
<dbReference type="CDD" id="cd09087">
    <property type="entry name" value="Ape1-like_AP-endo"/>
    <property type="match status" value="1"/>
</dbReference>
<evidence type="ECO:0000256" key="6">
    <source>
        <dbReference type="PIRSR" id="PIRSR604808-2"/>
    </source>
</evidence>
<protein>
    <recommendedName>
        <fullName evidence="8">DNA-(apurinic or apyrimidinic site) endonuclease</fullName>
        <ecNumber evidence="8">3.1.-.-</ecNumber>
    </recommendedName>
</protein>
<evidence type="ECO:0000313" key="11">
    <source>
        <dbReference type="EMBL" id="CAI2369132.1"/>
    </source>
</evidence>
<dbReference type="GO" id="GO:0046872">
    <property type="term" value="F:metal ion binding"/>
    <property type="evidence" value="ECO:0007669"/>
    <property type="project" value="UniProtKB-KW"/>
</dbReference>
<dbReference type="EMBL" id="CAMPGE010010284">
    <property type="protein sequence ID" value="CAI2369132.1"/>
    <property type="molecule type" value="Genomic_DNA"/>
</dbReference>
<feature type="binding site" evidence="6">
    <location>
        <position position="53"/>
    </location>
    <ligand>
        <name>Mg(2+)</name>
        <dbReference type="ChEBI" id="CHEBI:18420"/>
        <label>1</label>
    </ligand>
</feature>
<name>A0AAD1XF47_EUPCR</name>
<feature type="active site" evidence="5">
    <location>
        <position position="159"/>
    </location>
</feature>
<evidence type="ECO:0000313" key="12">
    <source>
        <dbReference type="Proteomes" id="UP001295684"/>
    </source>
</evidence>
<feature type="site" description="Transition state stabilizer" evidence="7">
    <location>
        <position position="202"/>
    </location>
</feature>
<keyword evidence="8" id="KW-0227">DNA damage</keyword>
<evidence type="ECO:0000259" key="10">
    <source>
        <dbReference type="Pfam" id="PF03372"/>
    </source>
</evidence>
<feature type="binding site" evidence="6">
    <location>
        <position position="303"/>
    </location>
    <ligand>
        <name>Mg(2+)</name>
        <dbReference type="ChEBI" id="CHEBI:18420"/>
        <label>1</label>
    </ligand>
</feature>
<dbReference type="GO" id="GO:0003906">
    <property type="term" value="F:DNA-(apurinic or apyrimidinic site) endonuclease activity"/>
    <property type="evidence" value="ECO:0007669"/>
    <property type="project" value="TreeGrafter"/>
</dbReference>
<dbReference type="NCBIfam" id="TIGR00195">
    <property type="entry name" value="exoDNase_III"/>
    <property type="match status" value="1"/>
</dbReference>
<keyword evidence="6" id="KW-0464">Manganese</keyword>
<reference evidence="11" key="1">
    <citation type="submission" date="2023-07" db="EMBL/GenBank/DDBJ databases">
        <authorList>
            <consortium name="AG Swart"/>
            <person name="Singh M."/>
            <person name="Singh A."/>
            <person name="Seah K."/>
            <person name="Emmerich C."/>
        </authorList>
    </citation>
    <scope>NUCLEOTIDE SEQUENCE</scope>
    <source>
        <strain evidence="11">DP1</strain>
    </source>
</reference>
<evidence type="ECO:0000256" key="4">
    <source>
        <dbReference type="ARBA" id="ARBA00022842"/>
    </source>
</evidence>
<feature type="binding site" evidence="6">
    <location>
        <position position="202"/>
    </location>
    <ligand>
        <name>Mg(2+)</name>
        <dbReference type="ChEBI" id="CHEBI:18420"/>
        <label>1</label>
    </ligand>
</feature>
<keyword evidence="2 6" id="KW-0479">Metal-binding</keyword>
<evidence type="ECO:0000256" key="7">
    <source>
        <dbReference type="PIRSR" id="PIRSR604808-3"/>
    </source>
</evidence>
<keyword evidence="8" id="KW-0234">DNA repair</keyword>
<feature type="compositionally biased region" description="Basic and acidic residues" evidence="9">
    <location>
        <begin position="331"/>
        <end position="361"/>
    </location>
</feature>
<feature type="active site" description="Proton donor/acceptor" evidence="5">
    <location>
        <position position="200"/>
    </location>
</feature>
<dbReference type="GO" id="GO:0008081">
    <property type="term" value="F:phosphoric diester hydrolase activity"/>
    <property type="evidence" value="ECO:0007669"/>
    <property type="project" value="TreeGrafter"/>
</dbReference>
<feature type="domain" description="Endonuclease/exonuclease/phosphatase" evidence="10">
    <location>
        <begin position="52"/>
        <end position="303"/>
    </location>
</feature>
<dbReference type="GO" id="GO:0006284">
    <property type="term" value="P:base-excision repair"/>
    <property type="evidence" value="ECO:0007669"/>
    <property type="project" value="TreeGrafter"/>
</dbReference>
<gene>
    <name evidence="11" type="ORF">ECRASSUSDP1_LOCUS10430</name>
</gene>
<dbReference type="PANTHER" id="PTHR22748">
    <property type="entry name" value="AP ENDONUCLEASE"/>
    <property type="match status" value="1"/>
</dbReference>
<feature type="compositionally biased region" description="Low complexity" evidence="9">
    <location>
        <begin position="367"/>
        <end position="383"/>
    </location>
</feature>
<keyword evidence="4 6" id="KW-0460">Magnesium</keyword>
<dbReference type="Pfam" id="PF03372">
    <property type="entry name" value="Exo_endo_phos"/>
    <property type="match status" value="1"/>
</dbReference>
<feature type="region of interest" description="Disordered" evidence="9">
    <location>
        <begin position="331"/>
        <end position="423"/>
    </location>
</feature>
<dbReference type="GO" id="GO:0005634">
    <property type="term" value="C:nucleus"/>
    <property type="evidence" value="ECO:0007669"/>
    <property type="project" value="TreeGrafter"/>
</dbReference>
<accession>A0AAD1XF47</accession>
<evidence type="ECO:0000256" key="8">
    <source>
        <dbReference type="RuleBase" id="RU362131"/>
    </source>
</evidence>
<sequence length="423" mass="48807">MDYFALHKKQTRMKRKRSKFIGQITNFIKEKKVVEEKGKEDFDQDVIQLWNWNINGIRTSINREYLLKFLKSHKPLILCLNEIRIDENAMKKSKIKSFIPAEYAQYYNYATAKKGYAGTGILTKVKPLNVIYDIGVEDHSLEGRTLTLEFKKFFLVTSYFPNSQPGLKRLDYRVTQWDKDFWKFIQKLEEKGKPVILCGDLNVSHTEDDITDPHKWYKSPCFTKQERDSFSSFLSQGYVDLFRYFHPYNYKFTSGTCFRTGKQPKAVFATPQGLRIDYFIVNKQIINACLDSEIHDDVLGSDHVPISLEINLSKLKFKSKGGKTLEDCLKEQEEKEKQSKEETKENTETTKTTTTKEKESSLDSELESIILSSYDSQSSPSKSTPKVESIPECSPSPLPGPESDLNTEDLLDILNSASENSKT</sequence>
<feature type="binding site" evidence="6">
    <location>
        <position position="302"/>
    </location>
    <ligand>
        <name>Mg(2+)</name>
        <dbReference type="ChEBI" id="CHEBI:18420"/>
        <label>1</label>
    </ligand>
</feature>
<dbReference type="PANTHER" id="PTHR22748:SF6">
    <property type="entry name" value="DNA-(APURINIC OR APYRIMIDINIC SITE) ENDONUCLEASE"/>
    <property type="match status" value="1"/>
</dbReference>
<organism evidence="11 12">
    <name type="scientific">Euplotes crassus</name>
    <dbReference type="NCBI Taxonomy" id="5936"/>
    <lineage>
        <taxon>Eukaryota</taxon>
        <taxon>Sar</taxon>
        <taxon>Alveolata</taxon>
        <taxon>Ciliophora</taxon>
        <taxon>Intramacronucleata</taxon>
        <taxon>Spirotrichea</taxon>
        <taxon>Hypotrichia</taxon>
        <taxon>Euplotida</taxon>
        <taxon>Euplotidae</taxon>
        <taxon>Moneuplotes</taxon>
    </lineage>
</organism>
<comment type="cofactor">
    <cofactor evidence="6 8">
        <name>Mg(2+)</name>
        <dbReference type="ChEBI" id="CHEBI:18420"/>
    </cofactor>
    <cofactor evidence="6 8">
        <name>Mn(2+)</name>
        <dbReference type="ChEBI" id="CHEBI:29035"/>
    </cofactor>
    <text evidence="6 8">Probably binds two magnesium or manganese ions per subunit.</text>
</comment>
<comment type="similarity">
    <text evidence="1 8">Belongs to the DNA repair enzymes AP/ExoA family.</text>
</comment>
<comment type="caution">
    <text evidence="11">The sequence shown here is derived from an EMBL/GenBank/DDBJ whole genome shotgun (WGS) entry which is preliminary data.</text>
</comment>
<evidence type="ECO:0000256" key="5">
    <source>
        <dbReference type="PIRSR" id="PIRSR604808-1"/>
    </source>
</evidence>
<feature type="site" description="Important for catalytic activity" evidence="7">
    <location>
        <position position="277"/>
    </location>
</feature>
<feature type="binding site" evidence="6">
    <location>
        <position position="82"/>
    </location>
    <ligand>
        <name>Mg(2+)</name>
        <dbReference type="ChEBI" id="CHEBI:18420"/>
        <label>1</label>
    </ligand>
</feature>
<keyword evidence="12" id="KW-1185">Reference proteome</keyword>
<feature type="site" description="Interaction with DNA substrate" evidence="7">
    <location>
        <position position="303"/>
    </location>
</feature>
<dbReference type="InterPro" id="IPR004808">
    <property type="entry name" value="AP_endonuc_1"/>
</dbReference>
<dbReference type="Proteomes" id="UP001295684">
    <property type="component" value="Unassembled WGS sequence"/>
</dbReference>
<evidence type="ECO:0000256" key="9">
    <source>
        <dbReference type="SAM" id="MobiDB-lite"/>
    </source>
</evidence>
<keyword evidence="3" id="KW-0378">Hydrolase</keyword>
<dbReference type="NCBIfam" id="TIGR00633">
    <property type="entry name" value="xth"/>
    <property type="match status" value="1"/>
</dbReference>
<dbReference type="Gene3D" id="3.60.10.10">
    <property type="entry name" value="Endonuclease/exonuclease/phosphatase"/>
    <property type="match status" value="1"/>
</dbReference>
<dbReference type="InterPro" id="IPR036691">
    <property type="entry name" value="Endo/exonu/phosph_ase_sf"/>
</dbReference>
<dbReference type="EC" id="3.1.-.-" evidence="8"/>
<dbReference type="SUPFAM" id="SSF56219">
    <property type="entry name" value="DNase I-like"/>
    <property type="match status" value="1"/>
</dbReference>
<evidence type="ECO:0000256" key="2">
    <source>
        <dbReference type="ARBA" id="ARBA00022723"/>
    </source>
</evidence>
<evidence type="ECO:0000256" key="1">
    <source>
        <dbReference type="ARBA" id="ARBA00007092"/>
    </source>
</evidence>
<dbReference type="GO" id="GO:0008311">
    <property type="term" value="F:double-stranded DNA 3'-5' DNA exonuclease activity"/>
    <property type="evidence" value="ECO:0007669"/>
    <property type="project" value="TreeGrafter"/>
</dbReference>
<evidence type="ECO:0000256" key="3">
    <source>
        <dbReference type="ARBA" id="ARBA00022801"/>
    </source>
</evidence>
<proteinExistence type="inferred from homology"/>
<feature type="active site" description="Proton acceptor" evidence="5">
    <location>
        <position position="303"/>
    </location>
</feature>
<dbReference type="PROSITE" id="PS51435">
    <property type="entry name" value="AP_NUCLEASE_F1_4"/>
    <property type="match status" value="1"/>
</dbReference>